<accession>A0A411HBC1</accession>
<evidence type="ECO:0000313" key="1">
    <source>
        <dbReference type="EMBL" id="QBB28686.1"/>
    </source>
</evidence>
<sequence length="451" mass="52689">MSGEDSSVLLQEYETSISIPIKKSIFDAICSDFKIENVYMILYFDNGIRMSDSKIQSKIINSRKNLIKIISYDDLMYFIPYSRTDSLECPSAAPESLEVRTYIYRRIIYKEKICEKFDTRISIEERVNSDGIVYYLTAEVEYDQLSYTYYNMNCNVENIFFDLFSSHCMYYIHTLKTTDLFTYSPMNIMNYGSRVFRSLHKNCTASPRDKVVFKFDGYKCKIGIQDGQITYYDAQHNFSSGFCPELDKYENIVFQGEVMADVLYLVDILGGFVNNGKDLYMPQPSDVFDFFEWFRNDLKKCGKTEPFDLILTNQQQQIKTYKVYTQYLVTGGLSEKCEFPYDGYIVVDNGNLIKYKIPTIDVKVDNGYLKLMDRALPIADKLYDHLKNNAIYEVQQNTNGEYVILKLRLDRIVPSSAAEYEEYIKELNFMRTAIRASKSDVLTKKLQKCKQ</sequence>
<protein>
    <submittedName>
        <fullName evidence="1">LEF-4</fullName>
    </submittedName>
</protein>
<proteinExistence type="predicted"/>
<reference evidence="1" key="1">
    <citation type="journal article" date="2019" name="Sci. Rep.">
        <title>The first clawed lobster virus Homarus gammarus nudivirus (HgNV n. sp.) expands the diversity of the Nudiviridae.</title>
        <authorList>
            <person name="Holt C.C."/>
            <person name="Stone M."/>
            <person name="Bass D."/>
            <person name="Bateman K.S."/>
            <person name="van Aerle R."/>
            <person name="Daniels C.L."/>
            <person name="van der Giezen M."/>
            <person name="Ross S.H."/>
            <person name="Hooper C."/>
            <person name="Stentiford G.D."/>
        </authorList>
    </citation>
    <scope>NUCLEOTIDE SEQUENCE</scope>
    <source>
        <strain evidence="1">52S104HLG2</strain>
    </source>
</reference>
<gene>
    <name evidence="1" type="ORF">HgNV_081</name>
</gene>
<evidence type="ECO:0000313" key="2">
    <source>
        <dbReference type="Proteomes" id="UP000682645"/>
    </source>
</evidence>
<keyword evidence="2" id="KW-1185">Reference proteome</keyword>
<name>A0A411HBC1_9VIRU</name>
<dbReference type="Proteomes" id="UP000682645">
    <property type="component" value="Segment"/>
</dbReference>
<organism evidence="1 2">
    <name type="scientific">Homarus gammarus nudivirus</name>
    <dbReference type="NCBI Taxonomy" id="2509616"/>
    <lineage>
        <taxon>Viruses</taxon>
        <taxon>Viruses incertae sedis</taxon>
        <taxon>Naldaviricetes</taxon>
        <taxon>Lefavirales</taxon>
        <taxon>Nudiviridae</taxon>
        <taxon>Gammanudivirus</taxon>
        <taxon>Gammanudivirus hogammari</taxon>
    </lineage>
</organism>
<dbReference type="EMBL" id="MK439999">
    <property type="protein sequence ID" value="QBB28686.1"/>
    <property type="molecule type" value="Genomic_DNA"/>
</dbReference>